<dbReference type="InterPro" id="IPR009057">
    <property type="entry name" value="Homeodomain-like_sf"/>
</dbReference>
<dbReference type="SUPFAM" id="SSF46689">
    <property type="entry name" value="Homeodomain-like"/>
    <property type="match status" value="2"/>
</dbReference>
<dbReference type="Pfam" id="PF12833">
    <property type="entry name" value="HTH_18"/>
    <property type="match status" value="1"/>
</dbReference>
<dbReference type="GO" id="GO:0003700">
    <property type="term" value="F:DNA-binding transcription factor activity"/>
    <property type="evidence" value="ECO:0007669"/>
    <property type="project" value="InterPro"/>
</dbReference>
<reference evidence="4 5" key="1">
    <citation type="submission" date="2020-08" db="EMBL/GenBank/DDBJ databases">
        <title>A novel species.</title>
        <authorList>
            <person name="Gao J."/>
        </authorList>
    </citation>
    <scope>NUCLEOTIDE SEQUENCE [LARGE SCALE GENOMIC DNA]</scope>
    <source>
        <strain evidence="4 5">CRXT-G-22</strain>
    </source>
</reference>
<name>A0A7H0IEY7_9ACTN</name>
<keyword evidence="2" id="KW-0804">Transcription</keyword>
<dbReference type="InterPro" id="IPR018060">
    <property type="entry name" value="HTH_AraC"/>
</dbReference>
<dbReference type="GO" id="GO:0043565">
    <property type="term" value="F:sequence-specific DNA binding"/>
    <property type="evidence" value="ECO:0007669"/>
    <property type="project" value="InterPro"/>
</dbReference>
<evidence type="ECO:0000256" key="1">
    <source>
        <dbReference type="ARBA" id="ARBA00023015"/>
    </source>
</evidence>
<dbReference type="AlphaFoldDB" id="A0A7H0IEY7"/>
<evidence type="ECO:0000313" key="4">
    <source>
        <dbReference type="EMBL" id="QNP71353.1"/>
    </source>
</evidence>
<evidence type="ECO:0000313" key="5">
    <source>
        <dbReference type="Proteomes" id="UP000516052"/>
    </source>
</evidence>
<keyword evidence="1" id="KW-0805">Transcription regulation</keyword>
<dbReference type="PROSITE" id="PS01124">
    <property type="entry name" value="HTH_ARAC_FAMILY_2"/>
    <property type="match status" value="1"/>
</dbReference>
<dbReference type="PANTHER" id="PTHR43436">
    <property type="entry name" value="ARAC-FAMILY TRANSCRIPTIONAL REGULATOR"/>
    <property type="match status" value="1"/>
</dbReference>
<keyword evidence="5" id="KW-1185">Reference proteome</keyword>
<gene>
    <name evidence="4" type="ORF">IAG44_19215</name>
</gene>
<sequence>MFDRLGAAIERHHTVPGAETAVPRLSLVVLDGSFQPADTLYEPLLCFVADGEKRTTAGALSEVAGPGEILLTPIDLPVSIELVKFPYRSVLLSLDMGTITELLMELEDSGAGAVGPPVRGLIKAEMTPQLVDAVTRWVELLDTPEDIGPLAGRIEAEILYRVLRCGLGPVLREWCLSDSAAARVRKAARWIRERYDQPLSVEEIAAVAHMSTAWLHRHFKEVTGMTPLRYQKRLRMQEARRRLVSGEESAAQVAQAVGYVSATQFSREYRSTYGLPPGQDAARLRAGRQSVGGIA</sequence>
<dbReference type="RefSeq" id="WP_187748324.1">
    <property type="nucleotide sequence ID" value="NZ_CP060828.1"/>
</dbReference>
<organism evidence="4 5">
    <name type="scientific">Streptomyces roseirectus</name>
    <dbReference type="NCBI Taxonomy" id="2768066"/>
    <lineage>
        <taxon>Bacteria</taxon>
        <taxon>Bacillati</taxon>
        <taxon>Actinomycetota</taxon>
        <taxon>Actinomycetes</taxon>
        <taxon>Kitasatosporales</taxon>
        <taxon>Streptomycetaceae</taxon>
        <taxon>Streptomyces</taxon>
    </lineage>
</organism>
<protein>
    <submittedName>
        <fullName evidence="4">AraC family transcriptional regulator</fullName>
    </submittedName>
</protein>
<dbReference type="Gene3D" id="1.10.10.60">
    <property type="entry name" value="Homeodomain-like"/>
    <property type="match status" value="2"/>
</dbReference>
<dbReference type="Proteomes" id="UP000516052">
    <property type="component" value="Chromosome"/>
</dbReference>
<dbReference type="KEGG" id="sroi:IAG44_19215"/>
<evidence type="ECO:0000259" key="3">
    <source>
        <dbReference type="PROSITE" id="PS01124"/>
    </source>
</evidence>
<accession>A0A7H0IEY7</accession>
<dbReference type="Pfam" id="PF06719">
    <property type="entry name" value="AraC_N"/>
    <property type="match status" value="1"/>
</dbReference>
<dbReference type="InterPro" id="IPR009594">
    <property type="entry name" value="Tscrpt_reg_HTH_AraC_N"/>
</dbReference>
<proteinExistence type="predicted"/>
<dbReference type="PANTHER" id="PTHR43436:SF1">
    <property type="entry name" value="TRANSCRIPTIONAL REGULATORY PROTEIN"/>
    <property type="match status" value="1"/>
</dbReference>
<evidence type="ECO:0000256" key="2">
    <source>
        <dbReference type="ARBA" id="ARBA00023163"/>
    </source>
</evidence>
<dbReference type="SMART" id="SM00342">
    <property type="entry name" value="HTH_ARAC"/>
    <property type="match status" value="1"/>
</dbReference>
<feature type="domain" description="HTH araC/xylS-type" evidence="3">
    <location>
        <begin position="185"/>
        <end position="283"/>
    </location>
</feature>
<dbReference type="EMBL" id="CP060828">
    <property type="protein sequence ID" value="QNP71353.1"/>
    <property type="molecule type" value="Genomic_DNA"/>
</dbReference>